<evidence type="ECO:0000313" key="2">
    <source>
        <dbReference type="Proteomes" id="UP001629058"/>
    </source>
</evidence>
<dbReference type="Proteomes" id="UP001629058">
    <property type="component" value="Unassembled WGS sequence"/>
</dbReference>
<reference evidence="1 2" key="1">
    <citation type="submission" date="2024-06" db="EMBL/GenBank/DDBJ databases">
        <authorList>
            <person name="Kaempfer P."/>
            <person name="Viver T."/>
        </authorList>
    </citation>
    <scope>NUCLEOTIDE SEQUENCE [LARGE SCALE GENOMIC DNA]</scope>
    <source>
        <strain evidence="1 2">ST-37</strain>
    </source>
</reference>
<gene>
    <name evidence="1" type="ORF">ABS765_01995</name>
</gene>
<evidence type="ECO:0000313" key="1">
    <source>
        <dbReference type="EMBL" id="MFL9832797.1"/>
    </source>
</evidence>
<sequence length="101" mass="11955">MNANTILKFLDQDEFSVIPNRGKWIETGSMIYAKEIKEDIFLLFVINPELNNKSVRAMIAKFDSMENISLKEPKQLMFYLTLETTNDLHYFEKYMNISQLH</sequence>
<dbReference type="EMBL" id="JBELPY010000001">
    <property type="protein sequence ID" value="MFL9832797.1"/>
    <property type="molecule type" value="Genomic_DNA"/>
</dbReference>
<protein>
    <submittedName>
        <fullName evidence="1">Uncharacterized protein</fullName>
    </submittedName>
</protein>
<keyword evidence="2" id="KW-1185">Reference proteome</keyword>
<name>A0ABW8XYZ5_9FLAO</name>
<comment type="caution">
    <text evidence="1">The sequence shown here is derived from an EMBL/GenBank/DDBJ whole genome shotgun (WGS) entry which is preliminary data.</text>
</comment>
<proteinExistence type="predicted"/>
<dbReference type="RefSeq" id="WP_408087023.1">
    <property type="nucleotide sequence ID" value="NZ_JBELPY010000001.1"/>
</dbReference>
<accession>A0ABW8XYZ5</accession>
<organism evidence="1 2">
    <name type="scientific">Chryseobacterium terrae</name>
    <dbReference type="NCBI Taxonomy" id="3163299"/>
    <lineage>
        <taxon>Bacteria</taxon>
        <taxon>Pseudomonadati</taxon>
        <taxon>Bacteroidota</taxon>
        <taxon>Flavobacteriia</taxon>
        <taxon>Flavobacteriales</taxon>
        <taxon>Weeksellaceae</taxon>
        <taxon>Chryseobacterium group</taxon>
        <taxon>Chryseobacterium</taxon>
    </lineage>
</organism>